<dbReference type="Proteomes" id="UP000320582">
    <property type="component" value="Unassembled WGS sequence"/>
</dbReference>
<comment type="caution">
    <text evidence="1">The sequence shown here is derived from an EMBL/GenBank/DDBJ whole genome shotgun (WGS) entry which is preliminary data.</text>
</comment>
<dbReference type="CDD" id="cd00719">
    <property type="entry name" value="GIY-YIG_SF"/>
    <property type="match status" value="1"/>
</dbReference>
<proteinExistence type="predicted"/>
<dbReference type="RefSeq" id="WP_142080132.1">
    <property type="nucleotide sequence ID" value="NZ_VFPT01000001.1"/>
</dbReference>
<evidence type="ECO:0000313" key="2">
    <source>
        <dbReference type="Proteomes" id="UP000320582"/>
    </source>
</evidence>
<sequence>MTTILNFGHYWSRELIDWGWQGSAGSLLGALRANAEESDADFRNQIGIYVLYDENREVVYVGQAGRGNSRLFERLRQHSRGPMRDRWTAFSWFGFLDVGLDGYLVERKKGAIPAHAHTDALDQFESILLQVVEPRLTKQGPRWNGTTEYFQFVEEEATTLEHIWHELQELKELVGNRQQ</sequence>
<dbReference type="EMBL" id="VFPT01000001">
    <property type="protein sequence ID" value="TQM92419.1"/>
    <property type="molecule type" value="Genomic_DNA"/>
</dbReference>
<gene>
    <name evidence="1" type="ORF">BD293_1025</name>
</gene>
<dbReference type="AlphaFoldDB" id="A0A543KBH5"/>
<evidence type="ECO:0000313" key="1">
    <source>
        <dbReference type="EMBL" id="TQM92419.1"/>
    </source>
</evidence>
<name>A0A543KBH5_9RHOB</name>
<reference evidence="1 2" key="1">
    <citation type="submission" date="2019-06" db="EMBL/GenBank/DDBJ databases">
        <title>Genomic Encyclopedia of Archaeal and Bacterial Type Strains, Phase II (KMG-II): from individual species to whole genera.</title>
        <authorList>
            <person name="Goeker M."/>
        </authorList>
    </citation>
    <scope>NUCLEOTIDE SEQUENCE [LARGE SCALE GENOMIC DNA]</scope>
    <source>
        <strain evidence="1 2">DSM 18423</strain>
    </source>
</reference>
<organism evidence="1 2">
    <name type="scientific">Roseinatronobacter monicus</name>
    <dbReference type="NCBI Taxonomy" id="393481"/>
    <lineage>
        <taxon>Bacteria</taxon>
        <taxon>Pseudomonadati</taxon>
        <taxon>Pseudomonadota</taxon>
        <taxon>Alphaproteobacteria</taxon>
        <taxon>Rhodobacterales</taxon>
        <taxon>Paracoccaceae</taxon>
        <taxon>Roseinatronobacter</taxon>
    </lineage>
</organism>
<accession>A0A543KBH5</accession>
<evidence type="ECO:0008006" key="3">
    <source>
        <dbReference type="Google" id="ProtNLM"/>
    </source>
</evidence>
<keyword evidence="2" id="KW-1185">Reference proteome</keyword>
<protein>
    <recommendedName>
        <fullName evidence="3">GIY-YIG domain-containing protein</fullName>
    </recommendedName>
</protein>
<dbReference type="OrthoDB" id="1493526at2"/>